<keyword evidence="5" id="KW-1185">Reference proteome</keyword>
<dbReference type="Proteomes" id="UP000077405">
    <property type="component" value="Plasmid pYZ3"/>
</dbReference>
<sequence>MKPVEKILVVGGGIGGLGAAIALRRRGFAVDLVEVKPDWTVYGVGIIVQCNVVRAIAQLGILDHFLDSAFSFDNVSIYRTDGGRIATIPGHRLAGPDYPANVGVSRRALHNVLVASAAELGASLRLGVTVETLNDDGDGVDILFTDGRRERYDLVIGADGLFSKVRGLLWGDAVRPRFTGQSVWRYNFRRRPEVDHLMSFTGPEANAGLVPLTDELMYMYVTSVEPGNPRMETAQLPALMRERLAGFGGLIGELREEITDPEGVVYKPLEVVFTPEPWHRGRVVLIGDAAHATTPHLGQGAGMAIEDVLVLAEELERGGPLERVFAAYMDRRLPRCKYIAETSIQIGEWEMNKVDIDRSPIVRQMLELTAQPI</sequence>
<keyword evidence="4" id="KW-0614">Plasmid</keyword>
<dbReference type="NCBIfam" id="NF005313">
    <property type="entry name" value="PRK06847.1"/>
    <property type="match status" value="1"/>
</dbReference>
<dbReference type="AlphaFoldDB" id="A0A2R4VTP5"/>
<geneLocation type="plasmid" evidence="4 5">
    <name>pYZ3</name>
</geneLocation>
<protein>
    <submittedName>
        <fullName evidence="4">2-polyprenyl-6-methoxyphenol hydroxylase</fullName>
    </submittedName>
</protein>
<keyword evidence="2" id="KW-0503">Monooxygenase</keyword>
<dbReference type="PANTHER" id="PTHR13789:SF309">
    <property type="entry name" value="PUTATIVE (AFU_ORTHOLOGUE AFUA_6G14510)-RELATED"/>
    <property type="match status" value="1"/>
</dbReference>
<accession>A0A2R4VTP5</accession>
<evidence type="ECO:0000259" key="3">
    <source>
        <dbReference type="Pfam" id="PF01494"/>
    </source>
</evidence>
<reference evidence="4 5" key="1">
    <citation type="submission" date="2018-04" db="EMBL/GenBank/DDBJ databases">
        <title>Complete genome sequence of the nitrogen-fixing bacterium Azospirillum humicireducens type strain SgZ-5.</title>
        <authorList>
            <person name="Yu Z."/>
        </authorList>
    </citation>
    <scope>NUCLEOTIDE SEQUENCE [LARGE SCALE GENOMIC DNA]</scope>
    <source>
        <strain evidence="4 5">SgZ-5</strain>
        <plasmid evidence="4 5">pYZ3</plasmid>
    </source>
</reference>
<evidence type="ECO:0000313" key="5">
    <source>
        <dbReference type="Proteomes" id="UP000077405"/>
    </source>
</evidence>
<dbReference type="KEGG" id="ahu:A6A40_22420"/>
<name>A0A2R4VTP5_9PROT</name>
<dbReference type="Pfam" id="PF01494">
    <property type="entry name" value="FAD_binding_3"/>
    <property type="match status" value="1"/>
</dbReference>
<dbReference type="SUPFAM" id="SSF51905">
    <property type="entry name" value="FAD/NAD(P)-binding domain"/>
    <property type="match status" value="1"/>
</dbReference>
<dbReference type="EMBL" id="CP028904">
    <property type="protein sequence ID" value="AWB07818.1"/>
    <property type="molecule type" value="Genomic_DNA"/>
</dbReference>
<evidence type="ECO:0000256" key="1">
    <source>
        <dbReference type="ARBA" id="ARBA00023002"/>
    </source>
</evidence>
<feature type="domain" description="FAD-binding" evidence="3">
    <location>
        <begin position="7"/>
        <end position="338"/>
    </location>
</feature>
<dbReference type="InterPro" id="IPR036188">
    <property type="entry name" value="FAD/NAD-bd_sf"/>
</dbReference>
<dbReference type="InterPro" id="IPR050493">
    <property type="entry name" value="FAD-dep_Monooxygenase_BioMet"/>
</dbReference>
<dbReference type="GO" id="GO:0004497">
    <property type="term" value="F:monooxygenase activity"/>
    <property type="evidence" value="ECO:0007669"/>
    <property type="project" value="UniProtKB-KW"/>
</dbReference>
<evidence type="ECO:0000313" key="4">
    <source>
        <dbReference type="EMBL" id="AWB07818.1"/>
    </source>
</evidence>
<gene>
    <name evidence="4" type="ORF">A6A40_22420</name>
</gene>
<organism evidence="4 5">
    <name type="scientific">Azospirillum humicireducens</name>
    <dbReference type="NCBI Taxonomy" id="1226968"/>
    <lineage>
        <taxon>Bacteria</taxon>
        <taxon>Pseudomonadati</taxon>
        <taxon>Pseudomonadota</taxon>
        <taxon>Alphaproteobacteria</taxon>
        <taxon>Rhodospirillales</taxon>
        <taxon>Azospirillaceae</taxon>
        <taxon>Azospirillum</taxon>
    </lineage>
</organism>
<dbReference type="Gene3D" id="3.50.50.60">
    <property type="entry name" value="FAD/NAD(P)-binding domain"/>
    <property type="match status" value="1"/>
</dbReference>
<keyword evidence="1" id="KW-0560">Oxidoreductase</keyword>
<dbReference type="GO" id="GO:0071949">
    <property type="term" value="F:FAD binding"/>
    <property type="evidence" value="ECO:0007669"/>
    <property type="project" value="InterPro"/>
</dbReference>
<dbReference type="PRINTS" id="PR00420">
    <property type="entry name" value="RNGMNOXGNASE"/>
</dbReference>
<proteinExistence type="predicted"/>
<dbReference type="InterPro" id="IPR002938">
    <property type="entry name" value="FAD-bd"/>
</dbReference>
<evidence type="ECO:0000256" key="2">
    <source>
        <dbReference type="ARBA" id="ARBA00023033"/>
    </source>
</evidence>
<dbReference type="OrthoDB" id="4230779at2"/>
<dbReference type="RefSeq" id="WP_108548095.1">
    <property type="nucleotide sequence ID" value="NZ_CP028904.1"/>
</dbReference>
<dbReference type="PANTHER" id="PTHR13789">
    <property type="entry name" value="MONOOXYGENASE"/>
    <property type="match status" value="1"/>
</dbReference>